<dbReference type="NCBIfam" id="TIGR00089">
    <property type="entry name" value="MiaB/RimO family radical SAM methylthiotransferase"/>
    <property type="match status" value="1"/>
</dbReference>
<dbReference type="PANTHER" id="PTHR11918:SF45">
    <property type="entry name" value="THREONYLCARBAMOYLADENOSINE TRNA METHYLTHIOTRANSFERASE"/>
    <property type="match status" value="1"/>
</dbReference>
<name>A0A1M5N7H1_9FIRM</name>
<evidence type="ECO:0000256" key="5">
    <source>
        <dbReference type="ARBA" id="ARBA00022490"/>
    </source>
</evidence>
<dbReference type="GO" id="GO:0046872">
    <property type="term" value="F:metal ion binding"/>
    <property type="evidence" value="ECO:0007669"/>
    <property type="project" value="UniProtKB-KW"/>
</dbReference>
<dbReference type="InterPro" id="IPR005839">
    <property type="entry name" value="Methylthiotransferase"/>
</dbReference>
<evidence type="ECO:0000256" key="7">
    <source>
        <dbReference type="ARBA" id="ARBA00022691"/>
    </source>
</evidence>
<keyword evidence="6 18" id="KW-0808">Transferase</keyword>
<dbReference type="Pfam" id="PF04055">
    <property type="entry name" value="Radical_SAM"/>
    <property type="match status" value="1"/>
</dbReference>
<dbReference type="OrthoDB" id="9805215at2"/>
<evidence type="ECO:0000313" key="18">
    <source>
        <dbReference type="EMBL" id="SHG85546.1"/>
    </source>
</evidence>
<evidence type="ECO:0000256" key="11">
    <source>
        <dbReference type="ARBA" id="ARBA00023014"/>
    </source>
</evidence>
<dbReference type="FunFam" id="3.40.50.12160:FF:000004">
    <property type="entry name" value="Threonylcarbamoyladenosine tRNA methylthiotransferase MtaB"/>
    <property type="match status" value="1"/>
</dbReference>
<dbReference type="GO" id="GO:0051539">
    <property type="term" value="F:4 iron, 4 sulfur cluster binding"/>
    <property type="evidence" value="ECO:0007669"/>
    <property type="project" value="UniProtKB-KW"/>
</dbReference>
<dbReference type="InterPro" id="IPR038135">
    <property type="entry name" value="Methylthiotransferase_N_sf"/>
</dbReference>
<dbReference type="FunFam" id="3.80.30.20:FF:000001">
    <property type="entry name" value="tRNA-2-methylthio-N(6)-dimethylallyladenosine synthase 2"/>
    <property type="match status" value="1"/>
</dbReference>
<dbReference type="Pfam" id="PF00919">
    <property type="entry name" value="UPF0004"/>
    <property type="match status" value="1"/>
</dbReference>
<dbReference type="STRING" id="1123382.SAMN02745221_01117"/>
<dbReference type="InterPro" id="IPR013848">
    <property type="entry name" value="Methylthiotransferase_N"/>
</dbReference>
<keyword evidence="8" id="KW-0819">tRNA processing</keyword>
<dbReference type="EC" id="2.8.4.5" evidence="3"/>
<dbReference type="InterPro" id="IPR006467">
    <property type="entry name" value="MiaB-like_bact"/>
</dbReference>
<evidence type="ECO:0000256" key="12">
    <source>
        <dbReference type="ARBA" id="ARBA00031213"/>
    </source>
</evidence>
<keyword evidence="4" id="KW-0004">4Fe-4S</keyword>
<dbReference type="SFLD" id="SFLDS00029">
    <property type="entry name" value="Radical_SAM"/>
    <property type="match status" value="1"/>
</dbReference>
<dbReference type="Proteomes" id="UP000242329">
    <property type="component" value="Unassembled WGS sequence"/>
</dbReference>
<proteinExistence type="inferred from homology"/>
<dbReference type="GO" id="GO:0035598">
    <property type="term" value="F:tRNA (N(6)-L-threonylcarbamoyladenosine(37)-C(2))-methylthiotransferase activity"/>
    <property type="evidence" value="ECO:0007669"/>
    <property type="project" value="UniProtKB-EC"/>
</dbReference>
<evidence type="ECO:0000256" key="9">
    <source>
        <dbReference type="ARBA" id="ARBA00022723"/>
    </source>
</evidence>
<dbReference type="PROSITE" id="PS51449">
    <property type="entry name" value="MTTASE_N"/>
    <property type="match status" value="1"/>
</dbReference>
<evidence type="ECO:0000256" key="6">
    <source>
        <dbReference type="ARBA" id="ARBA00022679"/>
    </source>
</evidence>
<gene>
    <name evidence="18" type="ORF">SAMN02745221_01117</name>
</gene>
<comment type="cofactor">
    <cofactor evidence="1">
        <name>[4Fe-4S] cluster</name>
        <dbReference type="ChEBI" id="CHEBI:49883"/>
    </cofactor>
</comment>
<dbReference type="CDD" id="cd01335">
    <property type="entry name" value="Radical_SAM"/>
    <property type="match status" value="1"/>
</dbReference>
<evidence type="ECO:0000313" key="19">
    <source>
        <dbReference type="Proteomes" id="UP000242329"/>
    </source>
</evidence>
<dbReference type="SMART" id="SM00729">
    <property type="entry name" value="Elp3"/>
    <property type="match status" value="1"/>
</dbReference>
<dbReference type="AlphaFoldDB" id="A0A1M5N7H1"/>
<dbReference type="SFLD" id="SFLDG01082">
    <property type="entry name" value="B12-binding_domain_containing"/>
    <property type="match status" value="1"/>
</dbReference>
<keyword evidence="19" id="KW-1185">Reference proteome</keyword>
<evidence type="ECO:0000256" key="10">
    <source>
        <dbReference type="ARBA" id="ARBA00023004"/>
    </source>
</evidence>
<dbReference type="EMBL" id="FQWY01000015">
    <property type="protein sequence ID" value="SHG85546.1"/>
    <property type="molecule type" value="Genomic_DNA"/>
</dbReference>
<accession>A0A1M5N7H1</accession>
<feature type="domain" description="Radical SAM core" evidence="17">
    <location>
        <begin position="139"/>
        <end position="369"/>
    </location>
</feature>
<evidence type="ECO:0000256" key="2">
    <source>
        <dbReference type="ARBA" id="ARBA00002399"/>
    </source>
</evidence>
<dbReference type="PANTHER" id="PTHR11918">
    <property type="entry name" value="RADICAL SAM PROTEINS"/>
    <property type="match status" value="1"/>
</dbReference>
<evidence type="ECO:0000259" key="16">
    <source>
        <dbReference type="PROSITE" id="PS51449"/>
    </source>
</evidence>
<dbReference type="Gene3D" id="3.80.30.20">
    <property type="entry name" value="tm_1862 like domain"/>
    <property type="match status" value="1"/>
</dbReference>
<dbReference type="PROSITE" id="PS01278">
    <property type="entry name" value="MTTASE_RADICAL"/>
    <property type="match status" value="1"/>
</dbReference>
<evidence type="ECO:0000256" key="3">
    <source>
        <dbReference type="ARBA" id="ARBA00013273"/>
    </source>
</evidence>
<sequence>MLKVAFYTLGCKVNQVETEALKEDFLKRGYQVVDFAEEADIYVINTCTVTHISDRKSRAVIRRAGRRNREAVIAVTGCLAQIDAGQLRGIEGVDLIVGNKEKPNLAAIVEEYLHDRQRRIVSPAVKPEDKLKPVIYTYRHERTRAFIKIQDGCQSFCSYCIVPYARGPVRSKLPADVLAEVEQLLKLGYKEIVFTGIHTGMYGADIPGWDLVRLLKFILQETDADYRIRLSSIEPLEVNEELYQLIKEEKRLCRHLHIPLQSGSDKVLKDMNRHYTGQYYYDLIMKIAGEVPGIAFTADVMVGFPTEEEKDFQATYELLESLPLYDLHVFKYSPRPGTRAAGMANVVTAEEKHERSEKLLKLADKKRKNFVSKFMGQEMMLLVERKWGIKSYIGLTDNYIEVQFASEEDYTGQMVKVKLDYMEGEKVYGSLVPDKSQQEQHNYGR</sequence>
<comment type="function">
    <text evidence="2">Catalyzes the methylthiolation of N6-threonylcarbamoyladenosine (t(6)A), leading to the formation of 2-methylthio-N6-threonylcarbamoyladenosine (ms(2)t(6)A) at position 37 in tRNAs that read codons beginning with adenine.</text>
</comment>
<evidence type="ECO:0000259" key="17">
    <source>
        <dbReference type="PROSITE" id="PS51918"/>
    </source>
</evidence>
<evidence type="ECO:0000256" key="8">
    <source>
        <dbReference type="ARBA" id="ARBA00022694"/>
    </source>
</evidence>
<comment type="similarity">
    <text evidence="14">Belongs to the methylthiotransferase family. MtaB subfamily.</text>
</comment>
<dbReference type="InterPro" id="IPR007197">
    <property type="entry name" value="rSAM"/>
</dbReference>
<dbReference type="InterPro" id="IPR020612">
    <property type="entry name" value="Methylthiotransferase_CS"/>
</dbReference>
<protein>
    <recommendedName>
        <fullName evidence="15">Threonylcarbamoyladenosine tRNA methylthiotransferase MtaB</fullName>
        <ecNumber evidence="3">2.8.4.5</ecNumber>
    </recommendedName>
    <alternativeName>
        <fullName evidence="12">tRNA-t(6)A37 methylthiotransferase</fullName>
    </alternativeName>
</protein>
<feature type="domain" description="MTTase N-terminal" evidence="16">
    <location>
        <begin position="2"/>
        <end position="114"/>
    </location>
</feature>
<evidence type="ECO:0000256" key="14">
    <source>
        <dbReference type="ARBA" id="ARBA00061574"/>
    </source>
</evidence>
<keyword evidence="11" id="KW-0411">Iron-sulfur</keyword>
<dbReference type="SUPFAM" id="SSF102114">
    <property type="entry name" value="Radical SAM enzymes"/>
    <property type="match status" value="1"/>
</dbReference>
<dbReference type="RefSeq" id="WP_073091225.1">
    <property type="nucleotide sequence ID" value="NZ_FQWY01000015.1"/>
</dbReference>
<evidence type="ECO:0000256" key="15">
    <source>
        <dbReference type="ARBA" id="ARBA00069898"/>
    </source>
</evidence>
<evidence type="ECO:0000256" key="4">
    <source>
        <dbReference type="ARBA" id="ARBA00022485"/>
    </source>
</evidence>
<keyword evidence="9" id="KW-0479">Metal-binding</keyword>
<reference evidence="19" key="1">
    <citation type="submission" date="2016-11" db="EMBL/GenBank/DDBJ databases">
        <authorList>
            <person name="Varghese N."/>
            <person name="Submissions S."/>
        </authorList>
    </citation>
    <scope>NUCLEOTIDE SEQUENCE [LARGE SCALE GENOMIC DNA]</scope>
    <source>
        <strain evidence="19">DSM 11003</strain>
    </source>
</reference>
<keyword evidence="5" id="KW-0963">Cytoplasm</keyword>
<organism evidence="18 19">
    <name type="scientific">Thermosyntropha lipolytica DSM 11003</name>
    <dbReference type="NCBI Taxonomy" id="1123382"/>
    <lineage>
        <taxon>Bacteria</taxon>
        <taxon>Bacillati</taxon>
        <taxon>Bacillota</taxon>
        <taxon>Clostridia</taxon>
        <taxon>Eubacteriales</taxon>
        <taxon>Syntrophomonadaceae</taxon>
        <taxon>Thermosyntropha</taxon>
    </lineage>
</organism>
<dbReference type="InterPro" id="IPR006638">
    <property type="entry name" value="Elp3/MiaA/NifB-like_rSAM"/>
</dbReference>
<dbReference type="PROSITE" id="PS51918">
    <property type="entry name" value="RADICAL_SAM"/>
    <property type="match status" value="1"/>
</dbReference>
<dbReference type="InterPro" id="IPR023404">
    <property type="entry name" value="rSAM_horseshoe"/>
</dbReference>
<evidence type="ECO:0000256" key="13">
    <source>
        <dbReference type="ARBA" id="ARBA00051661"/>
    </source>
</evidence>
<dbReference type="NCBIfam" id="TIGR01579">
    <property type="entry name" value="MiaB-like-C"/>
    <property type="match status" value="1"/>
</dbReference>
<comment type="catalytic activity">
    <reaction evidence="13">
        <text>N(6)-L-threonylcarbamoyladenosine(37) in tRNA + (sulfur carrier)-SH + AH2 + 2 S-adenosyl-L-methionine = 2-methylsulfanyl-N(6)-L-threonylcarbamoyladenosine(37) in tRNA + (sulfur carrier)-H + 5'-deoxyadenosine + L-methionine + A + S-adenosyl-L-homocysteine + 2 H(+)</text>
        <dbReference type="Rhea" id="RHEA:37075"/>
        <dbReference type="Rhea" id="RHEA-COMP:10163"/>
        <dbReference type="Rhea" id="RHEA-COMP:11092"/>
        <dbReference type="Rhea" id="RHEA-COMP:14737"/>
        <dbReference type="Rhea" id="RHEA-COMP:14739"/>
        <dbReference type="ChEBI" id="CHEBI:13193"/>
        <dbReference type="ChEBI" id="CHEBI:15378"/>
        <dbReference type="ChEBI" id="CHEBI:17319"/>
        <dbReference type="ChEBI" id="CHEBI:17499"/>
        <dbReference type="ChEBI" id="CHEBI:29917"/>
        <dbReference type="ChEBI" id="CHEBI:57844"/>
        <dbReference type="ChEBI" id="CHEBI:57856"/>
        <dbReference type="ChEBI" id="CHEBI:59789"/>
        <dbReference type="ChEBI" id="CHEBI:64428"/>
        <dbReference type="ChEBI" id="CHEBI:74418"/>
        <dbReference type="ChEBI" id="CHEBI:74420"/>
        <dbReference type="EC" id="2.8.4.5"/>
    </reaction>
</comment>
<dbReference type="InterPro" id="IPR058240">
    <property type="entry name" value="rSAM_sf"/>
</dbReference>
<keyword evidence="10" id="KW-0408">Iron</keyword>
<evidence type="ECO:0000256" key="1">
    <source>
        <dbReference type="ARBA" id="ARBA00001966"/>
    </source>
</evidence>
<keyword evidence="7" id="KW-0949">S-adenosyl-L-methionine</keyword>
<dbReference type="Gene3D" id="3.40.50.12160">
    <property type="entry name" value="Methylthiotransferase, N-terminal domain"/>
    <property type="match status" value="1"/>
</dbReference>
<dbReference type="SFLD" id="SFLDG01061">
    <property type="entry name" value="methylthiotransferase"/>
    <property type="match status" value="1"/>
</dbReference>